<evidence type="ECO:0000313" key="3">
    <source>
        <dbReference type="Proteomes" id="UP000828390"/>
    </source>
</evidence>
<sequence>MECDTYKMCFEARPLQTLYRKYSPREVSAPHPGVRPLGRVRQEARPVTTLQKTRAQKVGIGTYASARNVKRMDISDKSVANRAANSAANSAAKFKCDVHNVMDSGKDRDVTSFPPAGLSRSQAFEQKYKIAASRANGHESPVSQSSPVLRMNKTYDKKVVQLPLFRINLKSYTGELDVSRTVAKTRESLRRLMELHKSKMKSSNVITANIRNYEFSAPVPSCTLSSRSNDVGPNGLASQQFQSKPAFKSSKSSYRRDYSSIKGNNPFRQSFNFERMLIEPKQQSEQKPTVTDAHGTAIDRAQSVSRRNKFPSVSCDEPDGSNVSMALRPDTSLTLGSTMHQIDRVFKSPSSDELRELYEALKVSDAQPAWPDIDEVQRLSSSGSSPRRLYRRSRTSFTRNGTNTNVILETPDIENELTASARQHEKHVDVSDPMRYIYPYARGGKPILRYTSKPSTFKLDPIVVPSHTCTECPMCNLYSQEVETQCPPNTPNTSHIRLETPETPIHRVPAVKGTRVGGGRPEVMHLTRINVDGMDPTVNEMMDSNVFNFIKST</sequence>
<organism evidence="2 3">
    <name type="scientific">Dreissena polymorpha</name>
    <name type="common">Zebra mussel</name>
    <name type="synonym">Mytilus polymorpha</name>
    <dbReference type="NCBI Taxonomy" id="45954"/>
    <lineage>
        <taxon>Eukaryota</taxon>
        <taxon>Metazoa</taxon>
        <taxon>Spiralia</taxon>
        <taxon>Lophotrochozoa</taxon>
        <taxon>Mollusca</taxon>
        <taxon>Bivalvia</taxon>
        <taxon>Autobranchia</taxon>
        <taxon>Heteroconchia</taxon>
        <taxon>Euheterodonta</taxon>
        <taxon>Imparidentia</taxon>
        <taxon>Neoheterodontei</taxon>
        <taxon>Myida</taxon>
        <taxon>Dreissenoidea</taxon>
        <taxon>Dreissenidae</taxon>
        <taxon>Dreissena</taxon>
    </lineage>
</organism>
<feature type="compositionally biased region" description="Polar residues" evidence="1">
    <location>
        <begin position="225"/>
        <end position="243"/>
    </location>
</feature>
<gene>
    <name evidence="2" type="ORF">DPMN_041386</name>
</gene>
<evidence type="ECO:0000256" key="1">
    <source>
        <dbReference type="SAM" id="MobiDB-lite"/>
    </source>
</evidence>
<protein>
    <submittedName>
        <fullName evidence="2">Uncharacterized protein</fullName>
    </submittedName>
</protein>
<feature type="region of interest" description="Disordered" evidence="1">
    <location>
        <begin position="303"/>
        <end position="322"/>
    </location>
</feature>
<evidence type="ECO:0000313" key="2">
    <source>
        <dbReference type="EMBL" id="KAH3734926.1"/>
    </source>
</evidence>
<accession>A0A9D4CWQ4</accession>
<feature type="region of interest" description="Disordered" evidence="1">
    <location>
        <begin position="225"/>
        <end position="265"/>
    </location>
</feature>
<reference evidence="2" key="1">
    <citation type="journal article" date="2019" name="bioRxiv">
        <title>The Genome of the Zebra Mussel, Dreissena polymorpha: A Resource for Invasive Species Research.</title>
        <authorList>
            <person name="McCartney M.A."/>
            <person name="Auch B."/>
            <person name="Kono T."/>
            <person name="Mallez S."/>
            <person name="Zhang Y."/>
            <person name="Obille A."/>
            <person name="Becker A."/>
            <person name="Abrahante J.E."/>
            <person name="Garbe J."/>
            <person name="Badalamenti J.P."/>
            <person name="Herman A."/>
            <person name="Mangelson H."/>
            <person name="Liachko I."/>
            <person name="Sullivan S."/>
            <person name="Sone E.D."/>
            <person name="Koren S."/>
            <person name="Silverstein K.A.T."/>
            <person name="Beckman K.B."/>
            <person name="Gohl D.M."/>
        </authorList>
    </citation>
    <scope>NUCLEOTIDE SEQUENCE</scope>
    <source>
        <strain evidence="2">Duluth1</strain>
        <tissue evidence="2">Whole animal</tissue>
    </source>
</reference>
<dbReference type="EMBL" id="JAIWYP010000011">
    <property type="protein sequence ID" value="KAH3734926.1"/>
    <property type="molecule type" value="Genomic_DNA"/>
</dbReference>
<dbReference type="AlphaFoldDB" id="A0A9D4CWQ4"/>
<dbReference type="Proteomes" id="UP000828390">
    <property type="component" value="Unassembled WGS sequence"/>
</dbReference>
<keyword evidence="3" id="KW-1185">Reference proteome</keyword>
<reference evidence="2" key="2">
    <citation type="submission" date="2020-11" db="EMBL/GenBank/DDBJ databases">
        <authorList>
            <person name="McCartney M.A."/>
            <person name="Auch B."/>
            <person name="Kono T."/>
            <person name="Mallez S."/>
            <person name="Becker A."/>
            <person name="Gohl D.M."/>
            <person name="Silverstein K.A.T."/>
            <person name="Koren S."/>
            <person name="Bechman K.B."/>
            <person name="Herman A."/>
            <person name="Abrahante J.E."/>
            <person name="Garbe J."/>
        </authorList>
    </citation>
    <scope>NUCLEOTIDE SEQUENCE</scope>
    <source>
        <strain evidence="2">Duluth1</strain>
        <tissue evidence="2">Whole animal</tissue>
    </source>
</reference>
<comment type="caution">
    <text evidence="2">The sequence shown here is derived from an EMBL/GenBank/DDBJ whole genome shotgun (WGS) entry which is preliminary data.</text>
</comment>
<proteinExistence type="predicted"/>
<name>A0A9D4CWQ4_DREPO</name>